<feature type="transmembrane region" description="Helical" evidence="1">
    <location>
        <begin position="69"/>
        <end position="92"/>
    </location>
</feature>
<sequence length="157" mass="18628">MSENNIESESENNDKIVKCYRLSKTVRMFSMIDIFFGCFYAFYSFFYLLPLLIALYGYHSAKSYHSSGVLTYSIYQILNNIMRLTLCSYYYIKIKKNNNIDDYSNENLGLCFVILSNLLGLYIARFSYKLYKSIKSLSDEEHTNLILLNYPIRIIYW</sequence>
<feature type="transmembrane region" description="Helical" evidence="1">
    <location>
        <begin position="34"/>
        <end position="57"/>
    </location>
</feature>
<keyword evidence="1" id="KW-0472">Membrane</keyword>
<evidence type="ECO:0000313" key="2">
    <source>
        <dbReference type="EMBL" id="QHU00101.1"/>
    </source>
</evidence>
<proteinExistence type="predicted"/>
<protein>
    <submittedName>
        <fullName evidence="2">Uncharacterized protein</fullName>
    </submittedName>
</protein>
<keyword evidence="1" id="KW-1133">Transmembrane helix</keyword>
<keyword evidence="1" id="KW-0812">Transmembrane</keyword>
<evidence type="ECO:0000256" key="1">
    <source>
        <dbReference type="SAM" id="Phobius"/>
    </source>
</evidence>
<reference evidence="2" key="1">
    <citation type="journal article" date="2020" name="Nature">
        <title>Giant virus diversity and host interactions through global metagenomics.</title>
        <authorList>
            <person name="Schulz F."/>
            <person name="Roux S."/>
            <person name="Paez-Espino D."/>
            <person name="Jungbluth S."/>
            <person name="Walsh D.A."/>
            <person name="Denef V.J."/>
            <person name="McMahon K.D."/>
            <person name="Konstantinidis K.T."/>
            <person name="Eloe-Fadrosh E.A."/>
            <person name="Kyrpides N.C."/>
            <person name="Woyke T."/>
        </authorList>
    </citation>
    <scope>NUCLEOTIDE SEQUENCE</scope>
    <source>
        <strain evidence="2">GVMAG-M-3300025860-12</strain>
    </source>
</reference>
<organism evidence="2">
    <name type="scientific">viral metagenome</name>
    <dbReference type="NCBI Taxonomy" id="1070528"/>
    <lineage>
        <taxon>unclassified sequences</taxon>
        <taxon>metagenomes</taxon>
        <taxon>organismal metagenomes</taxon>
    </lineage>
</organism>
<accession>A0A6C0J5Q4</accession>
<feature type="transmembrane region" description="Helical" evidence="1">
    <location>
        <begin position="107"/>
        <end position="128"/>
    </location>
</feature>
<dbReference type="AlphaFoldDB" id="A0A6C0J5Q4"/>
<name>A0A6C0J5Q4_9ZZZZ</name>
<dbReference type="EMBL" id="MN740323">
    <property type="protein sequence ID" value="QHU00101.1"/>
    <property type="molecule type" value="Genomic_DNA"/>
</dbReference>